<protein>
    <recommendedName>
        <fullName evidence="2">F-box domain-containing protein</fullName>
    </recommendedName>
</protein>
<evidence type="ECO:0000313" key="3">
    <source>
        <dbReference type="EMBL" id="TDG49633.1"/>
    </source>
</evidence>
<dbReference type="SUPFAM" id="SSF52047">
    <property type="entry name" value="RNI-like"/>
    <property type="match status" value="1"/>
</dbReference>
<dbReference type="SUPFAM" id="SSF81383">
    <property type="entry name" value="F-box domain"/>
    <property type="match status" value="1"/>
</dbReference>
<dbReference type="Gene3D" id="3.80.10.10">
    <property type="entry name" value="Ribonuclease Inhibitor"/>
    <property type="match status" value="2"/>
</dbReference>
<accession>A0A484BLJ0</accession>
<dbReference type="OrthoDB" id="7883313at2759"/>
<feature type="region of interest" description="Disordered" evidence="1">
    <location>
        <begin position="208"/>
        <end position="254"/>
    </location>
</feature>
<name>A0A484BLJ0_DRONA</name>
<reference evidence="3 4" key="1">
    <citation type="journal article" date="2019" name="J. Hered.">
        <title>An Improved Genome Assembly for Drosophila navojoa, the Basal Species in the mojavensis Cluster.</title>
        <authorList>
            <person name="Vanderlinde T."/>
            <person name="Dupim E.G."/>
            <person name="Nazario-Yepiz N.O."/>
            <person name="Carvalho A.B."/>
        </authorList>
    </citation>
    <scope>NUCLEOTIDE SEQUENCE [LARGE SCALE GENOMIC DNA]</scope>
    <source>
        <strain evidence="3">Navoj_Jal97</strain>
        <tissue evidence="3">Whole organism</tissue>
    </source>
</reference>
<dbReference type="STRING" id="7232.A0A484BLJ0"/>
<dbReference type="Pfam" id="PF00646">
    <property type="entry name" value="F-box"/>
    <property type="match status" value="1"/>
</dbReference>
<organism evidence="3 4">
    <name type="scientific">Drosophila navojoa</name>
    <name type="common">Fruit fly</name>
    <dbReference type="NCBI Taxonomy" id="7232"/>
    <lineage>
        <taxon>Eukaryota</taxon>
        <taxon>Metazoa</taxon>
        <taxon>Ecdysozoa</taxon>
        <taxon>Arthropoda</taxon>
        <taxon>Hexapoda</taxon>
        <taxon>Insecta</taxon>
        <taxon>Pterygota</taxon>
        <taxon>Neoptera</taxon>
        <taxon>Endopterygota</taxon>
        <taxon>Diptera</taxon>
        <taxon>Brachycera</taxon>
        <taxon>Muscomorpha</taxon>
        <taxon>Ephydroidea</taxon>
        <taxon>Drosophilidae</taxon>
        <taxon>Drosophila</taxon>
    </lineage>
</organism>
<dbReference type="PROSITE" id="PS50181">
    <property type="entry name" value="FBOX"/>
    <property type="match status" value="1"/>
</dbReference>
<dbReference type="Proteomes" id="UP000295192">
    <property type="component" value="Unassembled WGS sequence"/>
</dbReference>
<evidence type="ECO:0000259" key="2">
    <source>
        <dbReference type="PROSITE" id="PS50181"/>
    </source>
</evidence>
<feature type="domain" description="F-box" evidence="2">
    <location>
        <begin position="376"/>
        <end position="424"/>
    </location>
</feature>
<dbReference type="InterPro" id="IPR032675">
    <property type="entry name" value="LRR_dom_sf"/>
</dbReference>
<evidence type="ECO:0000256" key="1">
    <source>
        <dbReference type="SAM" id="MobiDB-lite"/>
    </source>
</evidence>
<sequence length="762" mass="85302">MCSSTASENKSRFHIKLLADRSVVLVNARGYESEIFLPELHRGRIRLRNVIGSRQPKSPPGELSAQSSSSDHRCPRIRNFKLTTATAGLAPNSGNTRRLRFELKLISNGKVVLVECNGYESEIFLPHICSRCVAMKRVSANELAQCASARSNRNQCTQKSPSDSAASLLILSQSAILVEYPGREPQLFMPTLVNNKIVLRNIIFDHIHPPNSDGKPKQQVSNKKCRSEADTVKRKRRGKPNTSTSGDSSGVCGDKTSKYATSRGINYNECSESVHSTDTKSEPPDIDSLKLLQFGDGYNGKTLQPRTDRFHWVRSGITKKLKPSEKEKLPSCTKATPIAGPAIKPTIEDYQERLQLQLKKSHNQNKACCSLGKMSASHILDLQDDCLRYLLGYLSTEDQISYAQACQRFRDVFIDWAGRHYRHFTIDEKSSKQELIRFCICREAVEELTIDLDHFDSSRALRNYGCVAPLNCFSILSLALTGMTNLRKLIVKQLKFMLLFAQPFEKTLAAVKDLKQLRVLELHAIDDFTFDNLGQLKHLEELHLIVKTLSAPTLTNCCKSSPNLRHLHLGFSSVQRILSDIAPYCANLETLQFGMIGEAPAYKAIAKLPKLRQLIYYGIRSSNSFLPLLTGLAARPQLQRLDIDGGSLSTEETRQLVRLSGLQQLKCFCSTAECVEMLAQLTQLQALSIWMSSRVDISAAMLRVIGECKQLQQLRIASGNLNSDFINDVSELLCANKTGASQRFLKLKVPILKYVTSKVVRY</sequence>
<keyword evidence="4" id="KW-1185">Reference proteome</keyword>
<evidence type="ECO:0000313" key="4">
    <source>
        <dbReference type="Proteomes" id="UP000295192"/>
    </source>
</evidence>
<comment type="caution">
    <text evidence="3">The sequence shown here is derived from an EMBL/GenBank/DDBJ whole genome shotgun (WGS) entry which is preliminary data.</text>
</comment>
<gene>
    <name evidence="3" type="ORF">AWZ03_003871</name>
</gene>
<dbReference type="AlphaFoldDB" id="A0A484BLJ0"/>
<dbReference type="EMBL" id="LSRL02000021">
    <property type="protein sequence ID" value="TDG49633.1"/>
    <property type="molecule type" value="Genomic_DNA"/>
</dbReference>
<dbReference type="InterPro" id="IPR001810">
    <property type="entry name" value="F-box_dom"/>
</dbReference>
<feature type="region of interest" description="Disordered" evidence="1">
    <location>
        <begin position="51"/>
        <end position="73"/>
    </location>
</feature>
<dbReference type="InterPro" id="IPR036047">
    <property type="entry name" value="F-box-like_dom_sf"/>
</dbReference>
<proteinExistence type="predicted"/>